<dbReference type="InterPro" id="IPR050188">
    <property type="entry name" value="RluA_PseudoU_synthase"/>
</dbReference>
<organism evidence="5 6">
    <name type="scientific">Desulfurobacterium indicum</name>
    <dbReference type="NCBI Taxonomy" id="1914305"/>
    <lineage>
        <taxon>Bacteria</taxon>
        <taxon>Pseudomonadati</taxon>
        <taxon>Aquificota</taxon>
        <taxon>Aquificia</taxon>
        <taxon>Desulfurobacteriales</taxon>
        <taxon>Desulfurobacteriaceae</taxon>
        <taxon>Desulfurobacterium</taxon>
    </lineage>
</organism>
<dbReference type="RefSeq" id="WP_076713496.1">
    <property type="nucleotide sequence ID" value="NZ_MOEN01000034.1"/>
</dbReference>
<protein>
    <recommendedName>
        <fullName evidence="4">Pseudouridine synthase RsuA/RluA-like domain-containing protein</fullName>
    </recommendedName>
</protein>
<dbReference type="GO" id="GO:0140098">
    <property type="term" value="F:catalytic activity, acting on RNA"/>
    <property type="evidence" value="ECO:0007669"/>
    <property type="project" value="UniProtKB-ARBA"/>
</dbReference>
<dbReference type="PROSITE" id="PS01129">
    <property type="entry name" value="PSI_RLU"/>
    <property type="match status" value="1"/>
</dbReference>
<dbReference type="InterPro" id="IPR006224">
    <property type="entry name" value="PsdUridine_synth_RluA-like_CS"/>
</dbReference>
<dbReference type="Proteomes" id="UP000187408">
    <property type="component" value="Unassembled WGS sequence"/>
</dbReference>
<dbReference type="InterPro" id="IPR020103">
    <property type="entry name" value="PsdUridine_synth_cat_dom_sf"/>
</dbReference>
<comment type="similarity">
    <text evidence="1">Belongs to the pseudouridine synthase RluA family.</text>
</comment>
<dbReference type="GO" id="GO:0009982">
    <property type="term" value="F:pseudouridine synthase activity"/>
    <property type="evidence" value="ECO:0007669"/>
    <property type="project" value="InterPro"/>
</dbReference>
<dbReference type="CDD" id="cd02869">
    <property type="entry name" value="PseudoU_synth_RluA_like"/>
    <property type="match status" value="1"/>
</dbReference>
<keyword evidence="6" id="KW-1185">Reference proteome</keyword>
<dbReference type="SUPFAM" id="SSF55174">
    <property type="entry name" value="Alpha-L RNA-binding motif"/>
    <property type="match status" value="1"/>
</dbReference>
<evidence type="ECO:0000259" key="4">
    <source>
        <dbReference type="Pfam" id="PF00849"/>
    </source>
</evidence>
<dbReference type="EMBL" id="MOEN01000034">
    <property type="protein sequence ID" value="OMH39999.1"/>
    <property type="molecule type" value="Genomic_DNA"/>
</dbReference>
<evidence type="ECO:0000313" key="6">
    <source>
        <dbReference type="Proteomes" id="UP000187408"/>
    </source>
</evidence>
<sequence>MIFNAYRIRNRSGKLEPVISETLGLSKRKVRKILDEGLVSINGLKVLKRQLLLRKNSVVEFSISDYLFSNPGLEIIYEDDFILAVNKPPFLNSNRDFPDVESILKKRFKGIRAIHRLDRQTTGVLMFAKSNNIFKKMVELFRNKSVRKRYRAVVAGIFRKERKISFSLDGKEAVTCVKPVRFFEKATEVLISIETGRKHQIRRHLSFINYPVVGEFKYFRGSLPFLLKFAPRIMLHAEEVSFKSPFNGKEVRITAPLFADFSDFLEVMERGRKALPLKEYA</sequence>
<dbReference type="STRING" id="1914305.BLW93_07610"/>
<dbReference type="CDD" id="cd00165">
    <property type="entry name" value="S4"/>
    <property type="match status" value="1"/>
</dbReference>
<proteinExistence type="inferred from homology"/>
<dbReference type="PROSITE" id="PS50889">
    <property type="entry name" value="S4"/>
    <property type="match status" value="1"/>
</dbReference>
<evidence type="ECO:0000256" key="2">
    <source>
        <dbReference type="ARBA" id="ARBA00023235"/>
    </source>
</evidence>
<dbReference type="PANTHER" id="PTHR21600">
    <property type="entry name" value="MITOCHONDRIAL RNA PSEUDOURIDINE SYNTHASE"/>
    <property type="match status" value="1"/>
</dbReference>
<dbReference type="Pfam" id="PF00849">
    <property type="entry name" value="PseudoU_synth_2"/>
    <property type="match status" value="1"/>
</dbReference>
<dbReference type="PANTHER" id="PTHR21600:SF44">
    <property type="entry name" value="RIBOSOMAL LARGE SUBUNIT PSEUDOURIDINE SYNTHASE D"/>
    <property type="match status" value="1"/>
</dbReference>
<accession>A0A1R1MJR3</accession>
<dbReference type="OrthoDB" id="9807829at2"/>
<dbReference type="GO" id="GO:0000455">
    <property type="term" value="P:enzyme-directed rRNA pseudouridine synthesis"/>
    <property type="evidence" value="ECO:0007669"/>
    <property type="project" value="TreeGrafter"/>
</dbReference>
<comment type="caution">
    <text evidence="5">The sequence shown here is derived from an EMBL/GenBank/DDBJ whole genome shotgun (WGS) entry which is preliminary data.</text>
</comment>
<dbReference type="Gene3D" id="3.30.2350.10">
    <property type="entry name" value="Pseudouridine synthase"/>
    <property type="match status" value="1"/>
</dbReference>
<reference evidence="5 6" key="1">
    <citation type="submission" date="2016-10" db="EMBL/GenBank/DDBJ databases">
        <title>Genome sequence of a sulfur-reducing bacterium Desulfurobacterium indicum K6013.</title>
        <authorList>
            <person name="Cao J."/>
            <person name="Shao Z."/>
            <person name="Alain K."/>
            <person name="Jebbar M."/>
        </authorList>
    </citation>
    <scope>NUCLEOTIDE SEQUENCE [LARGE SCALE GENOMIC DNA]</scope>
    <source>
        <strain evidence="5 6">K6013</strain>
    </source>
</reference>
<keyword evidence="2" id="KW-0413">Isomerase</keyword>
<feature type="domain" description="Pseudouridine synthase RsuA/RluA-like" evidence="4">
    <location>
        <begin position="83"/>
        <end position="206"/>
    </location>
</feature>
<dbReference type="SUPFAM" id="SSF55120">
    <property type="entry name" value="Pseudouridine synthase"/>
    <property type="match status" value="1"/>
</dbReference>
<evidence type="ECO:0000313" key="5">
    <source>
        <dbReference type="EMBL" id="OMH39999.1"/>
    </source>
</evidence>
<dbReference type="AlphaFoldDB" id="A0A1R1MJR3"/>
<name>A0A1R1MJR3_9BACT</name>
<evidence type="ECO:0000256" key="1">
    <source>
        <dbReference type="ARBA" id="ARBA00010876"/>
    </source>
</evidence>
<dbReference type="GO" id="GO:0003723">
    <property type="term" value="F:RNA binding"/>
    <property type="evidence" value="ECO:0007669"/>
    <property type="project" value="UniProtKB-KW"/>
</dbReference>
<gene>
    <name evidence="5" type="ORF">BLW93_07610</name>
</gene>
<dbReference type="InterPro" id="IPR006145">
    <property type="entry name" value="PsdUridine_synth_RsuA/RluA"/>
</dbReference>
<evidence type="ECO:0000256" key="3">
    <source>
        <dbReference type="PROSITE-ProRule" id="PRU00182"/>
    </source>
</evidence>
<keyword evidence="3" id="KW-0694">RNA-binding</keyword>